<organism>
    <name type="scientific">Pediculus humanus subsp. corporis</name>
    <name type="common">Body louse</name>
    <dbReference type="NCBI Taxonomy" id="121224"/>
    <lineage>
        <taxon>Eukaryota</taxon>
        <taxon>Metazoa</taxon>
        <taxon>Ecdysozoa</taxon>
        <taxon>Arthropoda</taxon>
        <taxon>Hexapoda</taxon>
        <taxon>Insecta</taxon>
        <taxon>Pterygota</taxon>
        <taxon>Neoptera</taxon>
        <taxon>Paraneoptera</taxon>
        <taxon>Psocodea</taxon>
        <taxon>Troctomorpha</taxon>
        <taxon>Phthiraptera</taxon>
        <taxon>Anoplura</taxon>
        <taxon>Pediculidae</taxon>
        <taxon>Pediculus</taxon>
    </lineage>
</organism>
<dbReference type="EMBL" id="AAZO01001248">
    <property type="status" value="NOT_ANNOTATED_CDS"/>
    <property type="molecule type" value="Genomic_DNA"/>
</dbReference>
<keyword evidence="6 8" id="KW-0472">Membrane</keyword>
<dbReference type="Pfam" id="PF03253">
    <property type="entry name" value="UT"/>
    <property type="match status" value="2"/>
</dbReference>
<dbReference type="InterPro" id="IPR004937">
    <property type="entry name" value="Urea_transporter"/>
</dbReference>
<dbReference type="EMBL" id="DS235070">
    <property type="protein sequence ID" value="EEB11289.1"/>
    <property type="molecule type" value="Genomic_DNA"/>
</dbReference>
<name>E0VD33_PEDHC</name>
<gene>
    <name evidence="10" type="primary">8238150</name>
    <name evidence="9" type="ORF">Phum_PHUM105070</name>
</gene>
<evidence type="ECO:0000256" key="1">
    <source>
        <dbReference type="ARBA" id="ARBA00004651"/>
    </source>
</evidence>
<evidence type="ECO:0000256" key="3">
    <source>
        <dbReference type="ARBA" id="ARBA00022475"/>
    </source>
</evidence>
<dbReference type="STRING" id="121224.E0VD33"/>
<dbReference type="PANTHER" id="PTHR10464">
    <property type="entry name" value="UREA TRANSPORTER"/>
    <property type="match status" value="1"/>
</dbReference>
<keyword evidence="4 8" id="KW-0812">Transmembrane</keyword>
<evidence type="ECO:0000313" key="11">
    <source>
        <dbReference type="Proteomes" id="UP000009046"/>
    </source>
</evidence>
<evidence type="ECO:0000256" key="6">
    <source>
        <dbReference type="ARBA" id="ARBA00023136"/>
    </source>
</evidence>
<dbReference type="InterPro" id="IPR029020">
    <property type="entry name" value="Ammonium/urea_transptr"/>
</dbReference>
<keyword evidence="11" id="KW-1185">Reference proteome</keyword>
<feature type="transmembrane region" description="Helical" evidence="8">
    <location>
        <begin position="40"/>
        <end position="58"/>
    </location>
</feature>
<dbReference type="RefSeq" id="XP_002424027.1">
    <property type="nucleotide sequence ID" value="XM_002423982.1"/>
</dbReference>
<dbReference type="eggNOG" id="ENOG502QWSG">
    <property type="taxonomic scope" value="Eukaryota"/>
</dbReference>
<evidence type="ECO:0000256" key="2">
    <source>
        <dbReference type="ARBA" id="ARBA00005914"/>
    </source>
</evidence>
<evidence type="ECO:0000256" key="7">
    <source>
        <dbReference type="ARBA" id="ARBA00033993"/>
    </source>
</evidence>
<evidence type="ECO:0000256" key="8">
    <source>
        <dbReference type="SAM" id="Phobius"/>
    </source>
</evidence>
<dbReference type="GeneID" id="8238150"/>
<dbReference type="OMA" id="NATTHVN"/>
<evidence type="ECO:0000256" key="4">
    <source>
        <dbReference type="ARBA" id="ARBA00022692"/>
    </source>
</evidence>
<dbReference type="InParanoid" id="E0VD33"/>
<dbReference type="VEuPathDB" id="VectorBase:PHUM105070"/>
<comment type="catalytic activity">
    <reaction evidence="7">
        <text>urea(in) = urea(out)</text>
        <dbReference type="Rhea" id="RHEA:32799"/>
        <dbReference type="ChEBI" id="CHEBI:16199"/>
    </reaction>
</comment>
<dbReference type="EnsemblMetazoa" id="PHUM105070-RA">
    <property type="protein sequence ID" value="PHUM105070-PA"/>
    <property type="gene ID" value="PHUM105070"/>
</dbReference>
<sequence>MLAIGWADYKAMFAGLFTSTLSFAFAKILQQDVLGNLNGFFSYNAVLHAVVSVGYLPTIYESISLYEPRFWFFLSFATLISVYFTSAFANLFRYLWHYPIPCFTIPFNVLQYVLIFCLLNNSVPPKLLSSHLLEPGLKPNVTQLNKTAKLNETHFFPFDPNEVSRRRRETEDGIKNDDNYTKWLKDDSDFADLIPPPPGPEGNHRSNDSHLNWGETFSGTITALSQVYGLNNIPCSILMYLALLVYSPTTALFCYLGSFLGTLTGIFFSPDFEKVYAGFWGYNGLLCGGALAGFGFVLTPQSAFLAFVAILFSTVFQHFITPMFNAMDVPIFHIPFIFTTVIFLLVTGEYEKTLPRPGIYSYPEKHREEFKNQRENRFDGYLSRTGVSENF</sequence>
<feature type="transmembrane region" description="Helical" evidence="8">
    <location>
        <begin position="279"/>
        <end position="297"/>
    </location>
</feature>
<dbReference type="Gene3D" id="1.10.3430.10">
    <property type="entry name" value="Ammonium transporter AmtB like domains"/>
    <property type="match status" value="2"/>
</dbReference>
<feature type="transmembrane region" description="Helical" evidence="8">
    <location>
        <begin position="70"/>
        <end position="92"/>
    </location>
</feature>
<comment type="subcellular location">
    <subcellularLocation>
        <location evidence="1">Cell membrane</location>
        <topology evidence="1">Multi-pass membrane protein</topology>
    </subcellularLocation>
</comment>
<protein>
    <submittedName>
        <fullName evidence="9 10">Urea transporter, putative</fullName>
    </submittedName>
</protein>
<dbReference type="PANTHER" id="PTHR10464:SF4">
    <property type="entry name" value="UREA TRANSPORTER"/>
    <property type="match status" value="1"/>
</dbReference>
<keyword evidence="3" id="KW-1003">Cell membrane</keyword>
<dbReference type="KEGG" id="phu:Phum_PHUM105070"/>
<dbReference type="OrthoDB" id="426293at2759"/>
<reference evidence="9" key="1">
    <citation type="submission" date="2007-04" db="EMBL/GenBank/DDBJ databases">
        <title>Annotation of Pediculus humanus corporis strain USDA.</title>
        <authorList>
            <person name="Kirkness E."/>
            <person name="Hannick L."/>
            <person name="Hass B."/>
            <person name="Bruggner R."/>
            <person name="Lawson D."/>
            <person name="Bidwell S."/>
            <person name="Joardar V."/>
            <person name="Caler E."/>
            <person name="Walenz B."/>
            <person name="Inman J."/>
            <person name="Schobel S."/>
            <person name="Galinsky K."/>
            <person name="Amedeo P."/>
            <person name="Strausberg R."/>
        </authorList>
    </citation>
    <scope>NUCLEOTIDE SEQUENCE</scope>
    <source>
        <strain evidence="9">USDA</strain>
    </source>
</reference>
<reference evidence="10" key="3">
    <citation type="submission" date="2020-05" db="UniProtKB">
        <authorList>
            <consortium name="EnsemblMetazoa"/>
        </authorList>
    </citation>
    <scope>IDENTIFICATION</scope>
    <source>
        <strain evidence="10">USDA</strain>
    </source>
</reference>
<accession>E0VD33</accession>
<proteinExistence type="inferred from homology"/>
<reference evidence="9" key="2">
    <citation type="submission" date="2007-04" db="EMBL/GenBank/DDBJ databases">
        <title>The genome of the human body louse.</title>
        <authorList>
            <consortium name="The Human Body Louse Genome Consortium"/>
            <person name="Kirkness E."/>
            <person name="Walenz B."/>
            <person name="Hass B."/>
            <person name="Bruggner R."/>
            <person name="Strausberg R."/>
        </authorList>
    </citation>
    <scope>NUCLEOTIDE SEQUENCE</scope>
    <source>
        <strain evidence="9">USDA</strain>
    </source>
</reference>
<evidence type="ECO:0000313" key="10">
    <source>
        <dbReference type="EnsemblMetazoa" id="PHUM105070-PA"/>
    </source>
</evidence>
<feature type="transmembrane region" description="Helical" evidence="8">
    <location>
        <begin position="237"/>
        <end position="259"/>
    </location>
</feature>
<keyword evidence="5 8" id="KW-1133">Transmembrane helix</keyword>
<feature type="transmembrane region" description="Helical" evidence="8">
    <location>
        <begin position="330"/>
        <end position="347"/>
    </location>
</feature>
<comment type="similarity">
    <text evidence="2">Belongs to the urea transporter family.</text>
</comment>
<dbReference type="Proteomes" id="UP000009046">
    <property type="component" value="Unassembled WGS sequence"/>
</dbReference>
<dbReference type="AlphaFoldDB" id="E0VD33"/>
<feature type="transmembrane region" description="Helical" evidence="8">
    <location>
        <begin position="304"/>
        <end position="324"/>
    </location>
</feature>
<evidence type="ECO:0000313" key="9">
    <source>
        <dbReference type="EMBL" id="EEB11289.1"/>
    </source>
</evidence>
<dbReference type="GO" id="GO:0005886">
    <property type="term" value="C:plasma membrane"/>
    <property type="evidence" value="ECO:0007669"/>
    <property type="project" value="UniProtKB-SubCell"/>
</dbReference>
<evidence type="ECO:0000256" key="5">
    <source>
        <dbReference type="ARBA" id="ARBA00022989"/>
    </source>
</evidence>
<dbReference type="GO" id="GO:0015204">
    <property type="term" value="F:urea transmembrane transporter activity"/>
    <property type="evidence" value="ECO:0007669"/>
    <property type="project" value="InterPro"/>
</dbReference>
<dbReference type="HOGENOM" id="CLU_864077_0_0_1"/>
<dbReference type="CTD" id="8238150"/>